<proteinExistence type="predicted"/>
<gene>
    <name evidence="1" type="ORF">EVAR_32736_1</name>
</gene>
<name>A0A4C1XM77_EUMVA</name>
<comment type="caution">
    <text evidence="1">The sequence shown here is derived from an EMBL/GenBank/DDBJ whole genome shotgun (WGS) entry which is preliminary data.</text>
</comment>
<dbReference type="AlphaFoldDB" id="A0A4C1XM77"/>
<keyword evidence="2" id="KW-1185">Reference proteome</keyword>
<protein>
    <submittedName>
        <fullName evidence="1">Uncharacterized protein</fullName>
    </submittedName>
</protein>
<dbReference type="EMBL" id="BGZK01000902">
    <property type="protein sequence ID" value="GBP64578.1"/>
    <property type="molecule type" value="Genomic_DNA"/>
</dbReference>
<organism evidence="1 2">
    <name type="scientific">Eumeta variegata</name>
    <name type="common">Bagworm moth</name>
    <name type="synonym">Eumeta japonica</name>
    <dbReference type="NCBI Taxonomy" id="151549"/>
    <lineage>
        <taxon>Eukaryota</taxon>
        <taxon>Metazoa</taxon>
        <taxon>Ecdysozoa</taxon>
        <taxon>Arthropoda</taxon>
        <taxon>Hexapoda</taxon>
        <taxon>Insecta</taxon>
        <taxon>Pterygota</taxon>
        <taxon>Neoptera</taxon>
        <taxon>Endopterygota</taxon>
        <taxon>Lepidoptera</taxon>
        <taxon>Glossata</taxon>
        <taxon>Ditrysia</taxon>
        <taxon>Tineoidea</taxon>
        <taxon>Psychidae</taxon>
        <taxon>Oiketicinae</taxon>
        <taxon>Eumeta</taxon>
    </lineage>
</organism>
<dbReference type="Proteomes" id="UP000299102">
    <property type="component" value="Unassembled WGS sequence"/>
</dbReference>
<evidence type="ECO:0000313" key="2">
    <source>
        <dbReference type="Proteomes" id="UP000299102"/>
    </source>
</evidence>
<sequence length="166" mass="17925">MGHSVVNEVRPGAPFDFIGARFNMSGGGAGRGEISEISERLLMGGCAIFKTLRSLQSVFSARIQEHSGLVQIRGCALTAVVANTLTMSETYGLFIRRYICISVNRASRRADIFITLSVIPRQSAPCAGGVAYPTPLEIDDSVRYVDDSGSCEGFMVLNDTSQRNPE</sequence>
<accession>A0A4C1XM77</accession>
<reference evidence="1 2" key="1">
    <citation type="journal article" date="2019" name="Commun. Biol.">
        <title>The bagworm genome reveals a unique fibroin gene that provides high tensile strength.</title>
        <authorList>
            <person name="Kono N."/>
            <person name="Nakamura H."/>
            <person name="Ohtoshi R."/>
            <person name="Tomita M."/>
            <person name="Numata K."/>
            <person name="Arakawa K."/>
        </authorList>
    </citation>
    <scope>NUCLEOTIDE SEQUENCE [LARGE SCALE GENOMIC DNA]</scope>
</reference>
<evidence type="ECO:0000313" key="1">
    <source>
        <dbReference type="EMBL" id="GBP64578.1"/>
    </source>
</evidence>